<evidence type="ECO:0000259" key="8">
    <source>
        <dbReference type="PROSITE" id="PS50240"/>
    </source>
</evidence>
<gene>
    <name evidence="9" type="ORF">QE152_g38545</name>
</gene>
<evidence type="ECO:0000256" key="6">
    <source>
        <dbReference type="RuleBase" id="RU363034"/>
    </source>
</evidence>
<evidence type="ECO:0000256" key="4">
    <source>
        <dbReference type="ARBA" id="ARBA00022825"/>
    </source>
</evidence>
<dbReference type="EMBL" id="JASPKY010000843">
    <property type="protein sequence ID" value="KAK9681129.1"/>
    <property type="molecule type" value="Genomic_DNA"/>
</dbReference>
<dbReference type="PROSITE" id="PS50240">
    <property type="entry name" value="TRYPSIN_DOM"/>
    <property type="match status" value="1"/>
</dbReference>
<dbReference type="Gene3D" id="2.40.10.10">
    <property type="entry name" value="Trypsin-like serine proteases"/>
    <property type="match status" value="1"/>
</dbReference>
<dbReference type="PRINTS" id="PR00722">
    <property type="entry name" value="CHYMOTRYPSIN"/>
</dbReference>
<keyword evidence="5" id="KW-1015">Disulfide bond</keyword>
<dbReference type="InterPro" id="IPR033116">
    <property type="entry name" value="TRYPSIN_SER"/>
</dbReference>
<dbReference type="InterPro" id="IPR018114">
    <property type="entry name" value="TRYPSIN_HIS"/>
</dbReference>
<dbReference type="FunFam" id="2.40.10.10:FF:000068">
    <property type="entry name" value="transmembrane protease serine 2"/>
    <property type="match status" value="1"/>
</dbReference>
<dbReference type="Proteomes" id="UP001458880">
    <property type="component" value="Unassembled WGS sequence"/>
</dbReference>
<dbReference type="Pfam" id="PF00089">
    <property type="entry name" value="Trypsin"/>
    <property type="match status" value="1"/>
</dbReference>
<evidence type="ECO:0000256" key="5">
    <source>
        <dbReference type="ARBA" id="ARBA00023157"/>
    </source>
</evidence>
<dbReference type="PANTHER" id="PTHR24276">
    <property type="entry name" value="POLYSERASE-RELATED"/>
    <property type="match status" value="1"/>
</dbReference>
<dbReference type="SUPFAM" id="SSF50494">
    <property type="entry name" value="Trypsin-like serine proteases"/>
    <property type="match status" value="1"/>
</dbReference>
<organism evidence="9 10">
    <name type="scientific">Popillia japonica</name>
    <name type="common">Japanese beetle</name>
    <dbReference type="NCBI Taxonomy" id="7064"/>
    <lineage>
        <taxon>Eukaryota</taxon>
        <taxon>Metazoa</taxon>
        <taxon>Ecdysozoa</taxon>
        <taxon>Arthropoda</taxon>
        <taxon>Hexapoda</taxon>
        <taxon>Insecta</taxon>
        <taxon>Pterygota</taxon>
        <taxon>Neoptera</taxon>
        <taxon>Endopterygota</taxon>
        <taxon>Coleoptera</taxon>
        <taxon>Polyphaga</taxon>
        <taxon>Scarabaeiformia</taxon>
        <taxon>Scarabaeidae</taxon>
        <taxon>Rutelinae</taxon>
        <taxon>Popillia</taxon>
    </lineage>
</organism>
<feature type="domain" description="Peptidase S1" evidence="8">
    <location>
        <begin position="24"/>
        <end position="240"/>
    </location>
</feature>
<dbReference type="SMART" id="SM00020">
    <property type="entry name" value="Tryp_SPc"/>
    <property type="match status" value="1"/>
</dbReference>
<dbReference type="InterPro" id="IPR009003">
    <property type="entry name" value="Peptidase_S1_PA"/>
</dbReference>
<evidence type="ECO:0000313" key="10">
    <source>
        <dbReference type="Proteomes" id="UP001458880"/>
    </source>
</evidence>
<comment type="similarity">
    <text evidence="1">Belongs to the peptidase S1 family.</text>
</comment>
<dbReference type="GO" id="GO:0006508">
    <property type="term" value="P:proteolysis"/>
    <property type="evidence" value="ECO:0007669"/>
    <property type="project" value="UniProtKB-KW"/>
</dbReference>
<evidence type="ECO:0000256" key="1">
    <source>
        <dbReference type="ARBA" id="ARBA00007664"/>
    </source>
</evidence>
<dbReference type="AlphaFoldDB" id="A0AAW1HXK0"/>
<reference evidence="9 10" key="1">
    <citation type="journal article" date="2024" name="BMC Genomics">
        <title>De novo assembly and annotation of Popillia japonica's genome with initial clues to its potential as an invasive pest.</title>
        <authorList>
            <person name="Cucini C."/>
            <person name="Boschi S."/>
            <person name="Funari R."/>
            <person name="Cardaioli E."/>
            <person name="Iannotti N."/>
            <person name="Marturano G."/>
            <person name="Paoli F."/>
            <person name="Bruttini M."/>
            <person name="Carapelli A."/>
            <person name="Frati F."/>
            <person name="Nardi F."/>
        </authorList>
    </citation>
    <scope>NUCLEOTIDE SEQUENCE [LARGE SCALE GENOMIC DNA]</scope>
    <source>
        <strain evidence="9">DMR45628</strain>
    </source>
</reference>
<evidence type="ECO:0000313" key="9">
    <source>
        <dbReference type="EMBL" id="KAK9681129.1"/>
    </source>
</evidence>
<keyword evidence="2 6" id="KW-0645">Protease</keyword>
<feature type="signal peptide" evidence="7">
    <location>
        <begin position="1"/>
        <end position="23"/>
    </location>
</feature>
<evidence type="ECO:0000256" key="2">
    <source>
        <dbReference type="ARBA" id="ARBA00022670"/>
    </source>
</evidence>
<feature type="chain" id="PRO_5043945929" evidence="7">
    <location>
        <begin position="24"/>
        <end position="249"/>
    </location>
</feature>
<evidence type="ECO:0000256" key="7">
    <source>
        <dbReference type="SAM" id="SignalP"/>
    </source>
</evidence>
<dbReference type="GO" id="GO:0004252">
    <property type="term" value="F:serine-type endopeptidase activity"/>
    <property type="evidence" value="ECO:0007669"/>
    <property type="project" value="InterPro"/>
</dbReference>
<sequence>MFYGFTIFLVIITFILKIQPSTSIIGGNLVSIKEYPFFAYIATYDDSIVCGGSIIQTDLILTAAHCLEDKNIQVYVGVSSVDELSQAKSYKVKKIIKYPTFKDGKSWFDIGLIRLSRKLKLGPKVGVIPIATTFPKLERSGTVVGFGDIHCKRSLKSILNCVKATHLRATELTIVDFGYRGTINAYGSHSNICHGDSGGPMIYDGEVIGVSAQIDQFTCHGGSTFAPVFVNSYWIKKHMKHSRIEENTS</sequence>
<dbReference type="InterPro" id="IPR001254">
    <property type="entry name" value="Trypsin_dom"/>
</dbReference>
<keyword evidence="7" id="KW-0732">Signal</keyword>
<keyword evidence="10" id="KW-1185">Reference proteome</keyword>
<dbReference type="InterPro" id="IPR001314">
    <property type="entry name" value="Peptidase_S1A"/>
</dbReference>
<name>A0AAW1HXK0_POPJA</name>
<dbReference type="InterPro" id="IPR050430">
    <property type="entry name" value="Peptidase_S1"/>
</dbReference>
<comment type="caution">
    <text evidence="9">The sequence shown here is derived from an EMBL/GenBank/DDBJ whole genome shotgun (WGS) entry which is preliminary data.</text>
</comment>
<dbReference type="InterPro" id="IPR043504">
    <property type="entry name" value="Peptidase_S1_PA_chymotrypsin"/>
</dbReference>
<protein>
    <submittedName>
        <fullName evidence="9">Trypsin</fullName>
    </submittedName>
</protein>
<dbReference type="PANTHER" id="PTHR24276:SF91">
    <property type="entry name" value="AT26814P-RELATED"/>
    <property type="match status" value="1"/>
</dbReference>
<keyword evidence="4 6" id="KW-0720">Serine protease</keyword>
<dbReference type="PROSITE" id="PS00135">
    <property type="entry name" value="TRYPSIN_SER"/>
    <property type="match status" value="1"/>
</dbReference>
<keyword evidence="3 6" id="KW-0378">Hydrolase</keyword>
<dbReference type="PROSITE" id="PS00134">
    <property type="entry name" value="TRYPSIN_HIS"/>
    <property type="match status" value="1"/>
</dbReference>
<evidence type="ECO:0000256" key="3">
    <source>
        <dbReference type="ARBA" id="ARBA00022801"/>
    </source>
</evidence>
<accession>A0AAW1HXK0</accession>
<proteinExistence type="inferred from homology"/>